<dbReference type="EMBL" id="VMNW02000007">
    <property type="protein sequence ID" value="KAA9164407.1"/>
    <property type="molecule type" value="Genomic_DNA"/>
</dbReference>
<proteinExistence type="predicted"/>
<dbReference type="AlphaFoldDB" id="A0A5N0VDJ0"/>
<dbReference type="NCBIfam" id="TIGR00369">
    <property type="entry name" value="unchar_dom_1"/>
    <property type="match status" value="1"/>
</dbReference>
<dbReference type="InterPro" id="IPR029069">
    <property type="entry name" value="HotDog_dom_sf"/>
</dbReference>
<accession>A0A5N0VDJ0</accession>
<evidence type="ECO:0000313" key="2">
    <source>
        <dbReference type="Proteomes" id="UP000319769"/>
    </source>
</evidence>
<comment type="caution">
    <text evidence="1">The sequence shown here is derived from an EMBL/GenBank/DDBJ whole genome shotgun (WGS) entry which is preliminary data.</text>
</comment>
<name>A0A5N0VDJ0_9PSEU</name>
<dbReference type="SUPFAM" id="SSF54637">
    <property type="entry name" value="Thioesterase/thiol ester dehydrase-isomerase"/>
    <property type="match status" value="2"/>
</dbReference>
<keyword evidence="2" id="KW-1185">Reference proteome</keyword>
<reference evidence="1" key="1">
    <citation type="submission" date="2019-09" db="EMBL/GenBank/DDBJ databases">
        <authorList>
            <person name="Teo W.F.A."/>
            <person name="Duangmal K."/>
        </authorList>
    </citation>
    <scope>NUCLEOTIDE SEQUENCE [LARGE SCALE GENOMIC DNA]</scope>
    <source>
        <strain evidence="1">K81G1</strain>
    </source>
</reference>
<dbReference type="InterPro" id="IPR003736">
    <property type="entry name" value="PAAI_dom"/>
</dbReference>
<sequence length="287" mass="29421">MDMSHDGGWLTTDSTSAISPLREWKRVDAVVGGPLSPAESLFGIRVTGGAPGRITGSCDLPGPEVTAAATPLGYVGALLDLSAGRSVRTTLDPGYGCRTASLRIDAAGEFPGPGQTVEARAETLETYNGTVLAGARLSTTDGRVIARCTGRFAVVAEQPQNPGTPVTSPETVLAGLLGQVAGAGDPREIRLELTPEVANQYGIMHGGVQAFLSGAVLRNLITAEGGADLTVLDLTVRYHRPVVVAGPPIALSSVVERRGRRLAVAGTTVVDAAGKPLFTARATFGAA</sequence>
<dbReference type="OrthoDB" id="9813282at2"/>
<dbReference type="GO" id="GO:0016790">
    <property type="term" value="F:thiolester hydrolase activity"/>
    <property type="evidence" value="ECO:0007669"/>
    <property type="project" value="UniProtKB-ARBA"/>
</dbReference>
<dbReference type="Gene3D" id="3.10.129.10">
    <property type="entry name" value="Hotdog Thioesterase"/>
    <property type="match status" value="2"/>
</dbReference>
<organism evidence="1 2">
    <name type="scientific">Amycolatopsis acidicola</name>
    <dbReference type="NCBI Taxonomy" id="2596893"/>
    <lineage>
        <taxon>Bacteria</taxon>
        <taxon>Bacillati</taxon>
        <taxon>Actinomycetota</taxon>
        <taxon>Actinomycetes</taxon>
        <taxon>Pseudonocardiales</taxon>
        <taxon>Pseudonocardiaceae</taxon>
        <taxon>Amycolatopsis</taxon>
    </lineage>
</organism>
<gene>
    <name evidence="1" type="ORF">FPZ12_007380</name>
</gene>
<dbReference type="Proteomes" id="UP000319769">
    <property type="component" value="Unassembled WGS sequence"/>
</dbReference>
<dbReference type="CDD" id="cd03443">
    <property type="entry name" value="PaaI_thioesterase"/>
    <property type="match status" value="2"/>
</dbReference>
<evidence type="ECO:0000313" key="1">
    <source>
        <dbReference type="EMBL" id="KAA9164407.1"/>
    </source>
</evidence>
<protein>
    <submittedName>
        <fullName evidence="1">PaaI family thioesterase</fullName>
    </submittedName>
</protein>